<dbReference type="InterPro" id="IPR050268">
    <property type="entry name" value="NADH-dep_flavin_reductase"/>
</dbReference>
<organism evidence="4 5">
    <name type="scientific">Pseudofrankia asymbiotica</name>
    <dbReference type="NCBI Taxonomy" id="1834516"/>
    <lineage>
        <taxon>Bacteria</taxon>
        <taxon>Bacillati</taxon>
        <taxon>Actinomycetota</taxon>
        <taxon>Actinomycetes</taxon>
        <taxon>Frankiales</taxon>
        <taxon>Frankiaceae</taxon>
        <taxon>Pseudofrankia</taxon>
    </lineage>
</organism>
<evidence type="ECO:0000313" key="4">
    <source>
        <dbReference type="EMBL" id="ONH24776.1"/>
    </source>
</evidence>
<reference evidence="5" key="1">
    <citation type="submission" date="2016-10" db="EMBL/GenBank/DDBJ databases">
        <title>Frankia sp. NRRL B-16386 Genome sequencing.</title>
        <authorList>
            <person name="Ghodhbane-Gtari F."/>
            <person name="Swanson E."/>
            <person name="Gueddou A."/>
            <person name="Hezbri K."/>
            <person name="Ktari K."/>
            <person name="Nouioui I."/>
            <person name="Morris K."/>
            <person name="Simpson S."/>
            <person name="Abebe-Akele F."/>
            <person name="Thomas K."/>
            <person name="Gtari M."/>
            <person name="Tisa L.S."/>
        </authorList>
    </citation>
    <scope>NUCLEOTIDE SEQUENCE [LARGE SCALE GENOMIC DNA]</scope>
    <source>
        <strain evidence="5">NRRL B-16386</strain>
    </source>
</reference>
<dbReference type="PANTHER" id="PTHR30466:SF1">
    <property type="entry name" value="FMN REDUCTASE (NADH) RUTF"/>
    <property type="match status" value="1"/>
</dbReference>
<evidence type="ECO:0000313" key="5">
    <source>
        <dbReference type="Proteomes" id="UP000188929"/>
    </source>
</evidence>
<dbReference type="AlphaFoldDB" id="A0A1V2I3N5"/>
<dbReference type="GO" id="GO:0006208">
    <property type="term" value="P:pyrimidine nucleobase catabolic process"/>
    <property type="evidence" value="ECO:0007669"/>
    <property type="project" value="TreeGrafter"/>
</dbReference>
<dbReference type="STRING" id="1834516.BL253_29540"/>
<keyword evidence="5" id="KW-1185">Reference proteome</keyword>
<evidence type="ECO:0000256" key="1">
    <source>
        <dbReference type="ARBA" id="ARBA00023002"/>
    </source>
</evidence>
<dbReference type="Pfam" id="PF01613">
    <property type="entry name" value="Flavin_Reduct"/>
    <property type="match status" value="1"/>
</dbReference>
<evidence type="ECO:0000256" key="2">
    <source>
        <dbReference type="SAM" id="MobiDB-lite"/>
    </source>
</evidence>
<dbReference type="EMBL" id="MOMC01000068">
    <property type="protein sequence ID" value="ONH24776.1"/>
    <property type="molecule type" value="Genomic_DNA"/>
</dbReference>
<dbReference type="SUPFAM" id="SSF50475">
    <property type="entry name" value="FMN-binding split barrel"/>
    <property type="match status" value="1"/>
</dbReference>
<dbReference type="InterPro" id="IPR002563">
    <property type="entry name" value="Flavin_Rdtase-like_dom"/>
</dbReference>
<proteinExistence type="predicted"/>
<dbReference type="InterPro" id="IPR012349">
    <property type="entry name" value="Split_barrel_FMN-bd"/>
</dbReference>
<evidence type="ECO:0000259" key="3">
    <source>
        <dbReference type="SMART" id="SM00903"/>
    </source>
</evidence>
<feature type="region of interest" description="Disordered" evidence="2">
    <location>
        <begin position="174"/>
        <end position="196"/>
    </location>
</feature>
<comment type="caution">
    <text evidence="4">The sequence shown here is derived from an EMBL/GenBank/DDBJ whole genome shotgun (WGS) entry which is preliminary data.</text>
</comment>
<dbReference type="Proteomes" id="UP000188929">
    <property type="component" value="Unassembled WGS sequence"/>
</dbReference>
<dbReference type="GO" id="GO:0042602">
    <property type="term" value="F:riboflavin reductase (NADPH) activity"/>
    <property type="evidence" value="ECO:0007669"/>
    <property type="project" value="TreeGrafter"/>
</dbReference>
<dbReference type="PANTHER" id="PTHR30466">
    <property type="entry name" value="FLAVIN REDUCTASE"/>
    <property type="match status" value="1"/>
</dbReference>
<gene>
    <name evidence="4" type="ORF">BL253_29540</name>
</gene>
<dbReference type="Gene3D" id="2.30.110.10">
    <property type="entry name" value="Electron Transport, Fmn-binding Protein, Chain A"/>
    <property type="match status" value="1"/>
</dbReference>
<feature type="domain" description="Flavin reductase like" evidence="3">
    <location>
        <begin position="33"/>
        <end position="177"/>
    </location>
</feature>
<name>A0A1V2I3N5_9ACTN</name>
<keyword evidence="1" id="KW-0560">Oxidoreductase</keyword>
<feature type="compositionally biased region" description="Pro residues" evidence="2">
    <location>
        <begin position="185"/>
        <end position="196"/>
    </location>
</feature>
<sequence>MAGAVREPRPVVLARREPTAAPTIDPETLRRVFRRHAAGVAVVTLTGPAGPVGFTATSVASLSATPPLLSLSLSSTSSSAPAMLTAETLVVHLLSSDHEEIARRFATSGVDRFAPPVRWRVLPTGEPVLSDVAVWLRARIEHRIAAGESYLVVAEVVDSQLDRADEPLLYHDGRYGTISDMPAPDATPGPEPAPEG</sequence>
<protein>
    <submittedName>
        <fullName evidence="4">Flavin reductase</fullName>
    </submittedName>
</protein>
<dbReference type="SMART" id="SM00903">
    <property type="entry name" value="Flavin_Reduct"/>
    <property type="match status" value="1"/>
</dbReference>
<dbReference type="GO" id="GO:0010181">
    <property type="term" value="F:FMN binding"/>
    <property type="evidence" value="ECO:0007669"/>
    <property type="project" value="InterPro"/>
</dbReference>
<accession>A0A1V2I3N5</accession>